<dbReference type="Gene3D" id="1.10.630.10">
    <property type="entry name" value="Cytochrome P450"/>
    <property type="match status" value="1"/>
</dbReference>
<gene>
    <name evidence="9" type="ORF">N8I77_013276</name>
</gene>
<keyword evidence="8" id="KW-0503">Monooxygenase</keyword>
<protein>
    <recommendedName>
        <fullName evidence="11">Cytochrome P450</fullName>
    </recommendedName>
</protein>
<evidence type="ECO:0000313" key="9">
    <source>
        <dbReference type="EMBL" id="KAK2596384.1"/>
    </source>
</evidence>
<dbReference type="InterPro" id="IPR001128">
    <property type="entry name" value="Cyt_P450"/>
</dbReference>
<keyword evidence="3 7" id="KW-0349">Heme</keyword>
<dbReference type="EMBL" id="JAUJFL010000011">
    <property type="protein sequence ID" value="KAK2596384.1"/>
    <property type="molecule type" value="Genomic_DNA"/>
</dbReference>
<evidence type="ECO:0000313" key="10">
    <source>
        <dbReference type="Proteomes" id="UP001265746"/>
    </source>
</evidence>
<comment type="similarity">
    <text evidence="2 8">Belongs to the cytochrome P450 family.</text>
</comment>
<dbReference type="GO" id="GO:0004497">
    <property type="term" value="F:monooxygenase activity"/>
    <property type="evidence" value="ECO:0007669"/>
    <property type="project" value="UniProtKB-KW"/>
</dbReference>
<evidence type="ECO:0000256" key="8">
    <source>
        <dbReference type="RuleBase" id="RU000461"/>
    </source>
</evidence>
<proteinExistence type="inferred from homology"/>
<dbReference type="InterPro" id="IPR017972">
    <property type="entry name" value="Cyt_P450_CS"/>
</dbReference>
<evidence type="ECO:0000256" key="6">
    <source>
        <dbReference type="ARBA" id="ARBA00023004"/>
    </source>
</evidence>
<dbReference type="GO" id="GO:0020037">
    <property type="term" value="F:heme binding"/>
    <property type="evidence" value="ECO:0007669"/>
    <property type="project" value="InterPro"/>
</dbReference>
<evidence type="ECO:0000256" key="4">
    <source>
        <dbReference type="ARBA" id="ARBA00022723"/>
    </source>
</evidence>
<sequence length="470" mass="53732">MTSLLVSANCSPISRVPGPWHTKYTNMVVKYQWLRGKKVEYVHALHEKYGATVRVGPKEVHTRDITAIRTIFSVKEGYLKDWWYETVQFPGFRSMFSTTDPNFHRNHRRLLQGPLSESSLQIFLPWIDKKVTLALSRIQEEMERQGVVDVLKWFLFMATDIIGELSFGGDSFRMLEVGKKNQYIRELEREGGVFFAMRSTFPFLARYLHFLPLPVLQESLKASENERSYAEASIARYRRLLDEDPDNVKPTLFTKVWKAGDEGALTPNQIRDQAMEYIIAGSDTTANTLTYLVHSVCRNPDVRERLLKEFKALGPDFIDHDLKKLPFLQCVVEETLRLAAPLPAALPRVVPPGGASLGGYWLPGGSIISTLPWSVHRMDAIFPDARKFIPSRWENPTKDMKDGFLAFGGGVRTCVGMHLARIELRLGAAKFFLKYPEAKVSTKENFTDAEMEQDIYFLAKFKGNRLLLEL</sequence>
<evidence type="ECO:0000256" key="3">
    <source>
        <dbReference type="ARBA" id="ARBA00022617"/>
    </source>
</evidence>
<dbReference type="AlphaFoldDB" id="A0AAD9S157"/>
<dbReference type="InterPro" id="IPR036396">
    <property type="entry name" value="Cyt_P450_sf"/>
</dbReference>
<dbReference type="InterPro" id="IPR002401">
    <property type="entry name" value="Cyt_P450_E_grp-I"/>
</dbReference>
<dbReference type="Pfam" id="PF00067">
    <property type="entry name" value="p450"/>
    <property type="match status" value="1"/>
</dbReference>
<evidence type="ECO:0000256" key="7">
    <source>
        <dbReference type="PIRSR" id="PIRSR602401-1"/>
    </source>
</evidence>
<comment type="caution">
    <text evidence="9">The sequence shown here is derived from an EMBL/GenBank/DDBJ whole genome shotgun (WGS) entry which is preliminary data.</text>
</comment>
<evidence type="ECO:0000256" key="1">
    <source>
        <dbReference type="ARBA" id="ARBA00001971"/>
    </source>
</evidence>
<evidence type="ECO:0000256" key="2">
    <source>
        <dbReference type="ARBA" id="ARBA00010617"/>
    </source>
</evidence>
<reference evidence="9" key="1">
    <citation type="submission" date="2023-06" db="EMBL/GenBank/DDBJ databases">
        <authorList>
            <person name="Noh H."/>
        </authorList>
    </citation>
    <scope>NUCLEOTIDE SEQUENCE</scope>
    <source>
        <strain evidence="9">DUCC20226</strain>
    </source>
</reference>
<keyword evidence="5 8" id="KW-0560">Oxidoreductase</keyword>
<evidence type="ECO:0000256" key="5">
    <source>
        <dbReference type="ARBA" id="ARBA00023002"/>
    </source>
</evidence>
<keyword evidence="10" id="KW-1185">Reference proteome</keyword>
<keyword evidence="6 7" id="KW-0408">Iron</keyword>
<name>A0AAD9S157_PHOAM</name>
<evidence type="ECO:0008006" key="11">
    <source>
        <dbReference type="Google" id="ProtNLM"/>
    </source>
</evidence>
<dbReference type="InterPro" id="IPR050121">
    <property type="entry name" value="Cytochrome_P450_monoxygenase"/>
</dbReference>
<keyword evidence="4 7" id="KW-0479">Metal-binding</keyword>
<dbReference type="GO" id="GO:0016705">
    <property type="term" value="F:oxidoreductase activity, acting on paired donors, with incorporation or reduction of molecular oxygen"/>
    <property type="evidence" value="ECO:0007669"/>
    <property type="project" value="InterPro"/>
</dbReference>
<dbReference type="PANTHER" id="PTHR24305:SF96">
    <property type="entry name" value="CYTOCHROME P450 MONOOXYGENASE STCB-RELATED"/>
    <property type="match status" value="1"/>
</dbReference>
<dbReference type="PRINTS" id="PR00463">
    <property type="entry name" value="EP450I"/>
</dbReference>
<dbReference type="PRINTS" id="PR00385">
    <property type="entry name" value="P450"/>
</dbReference>
<feature type="binding site" description="axial binding residue" evidence="7">
    <location>
        <position position="414"/>
    </location>
    <ligand>
        <name>heme</name>
        <dbReference type="ChEBI" id="CHEBI:30413"/>
    </ligand>
    <ligandPart>
        <name>Fe</name>
        <dbReference type="ChEBI" id="CHEBI:18248"/>
    </ligandPart>
</feature>
<organism evidence="9 10">
    <name type="scientific">Phomopsis amygdali</name>
    <name type="common">Fusicoccum amygdali</name>
    <dbReference type="NCBI Taxonomy" id="1214568"/>
    <lineage>
        <taxon>Eukaryota</taxon>
        <taxon>Fungi</taxon>
        <taxon>Dikarya</taxon>
        <taxon>Ascomycota</taxon>
        <taxon>Pezizomycotina</taxon>
        <taxon>Sordariomycetes</taxon>
        <taxon>Sordariomycetidae</taxon>
        <taxon>Diaporthales</taxon>
        <taxon>Diaporthaceae</taxon>
        <taxon>Diaporthe</taxon>
    </lineage>
</organism>
<dbReference type="PANTHER" id="PTHR24305">
    <property type="entry name" value="CYTOCHROME P450"/>
    <property type="match status" value="1"/>
</dbReference>
<dbReference type="Proteomes" id="UP001265746">
    <property type="component" value="Unassembled WGS sequence"/>
</dbReference>
<comment type="cofactor">
    <cofactor evidence="1 7">
        <name>heme</name>
        <dbReference type="ChEBI" id="CHEBI:30413"/>
    </cofactor>
</comment>
<accession>A0AAD9S157</accession>
<dbReference type="SUPFAM" id="SSF48264">
    <property type="entry name" value="Cytochrome P450"/>
    <property type="match status" value="1"/>
</dbReference>
<dbReference type="GO" id="GO:0005506">
    <property type="term" value="F:iron ion binding"/>
    <property type="evidence" value="ECO:0007669"/>
    <property type="project" value="InterPro"/>
</dbReference>
<dbReference type="PROSITE" id="PS00086">
    <property type="entry name" value="CYTOCHROME_P450"/>
    <property type="match status" value="1"/>
</dbReference>